<proteinExistence type="predicted"/>
<keyword evidence="2" id="KW-1185">Reference proteome</keyword>
<dbReference type="EMBL" id="JBHZOL010000024">
    <property type="protein sequence ID" value="MFE4105508.1"/>
    <property type="molecule type" value="Genomic_DNA"/>
</dbReference>
<evidence type="ECO:0000313" key="1">
    <source>
        <dbReference type="EMBL" id="MFE4105508.1"/>
    </source>
</evidence>
<protein>
    <submittedName>
        <fullName evidence="1">Uncharacterized protein</fullName>
    </submittedName>
</protein>
<dbReference type="RefSeq" id="WP_377962185.1">
    <property type="nucleotide sequence ID" value="NZ_JBHZOL010000024.1"/>
</dbReference>
<comment type="caution">
    <text evidence="1">The sequence shown here is derived from an EMBL/GenBank/DDBJ whole genome shotgun (WGS) entry which is preliminary data.</text>
</comment>
<gene>
    <name evidence="1" type="ORF">ACFVKH_04405</name>
</gene>
<organism evidence="1 2">
    <name type="scientific">Almyronema epifaneia S1</name>
    <dbReference type="NCBI Taxonomy" id="2991925"/>
    <lineage>
        <taxon>Bacteria</taxon>
        <taxon>Bacillati</taxon>
        <taxon>Cyanobacteriota</taxon>
        <taxon>Cyanophyceae</taxon>
        <taxon>Nodosilineales</taxon>
        <taxon>Nodosilineaceae</taxon>
        <taxon>Almyronema</taxon>
        <taxon>Almyronema epifaneia</taxon>
    </lineage>
</organism>
<name>A0ABW6IBI4_9CYAN</name>
<evidence type="ECO:0000313" key="2">
    <source>
        <dbReference type="Proteomes" id="UP001600165"/>
    </source>
</evidence>
<sequence length="95" mass="10342">MWSSIHLPLGSTVAAQSQVFQLGCITFRDGYNLISAILNEALTAQEQVVVERLLQIEPREGFKATNSACACQELQGRLGRLKLAQTSEPPQPICG</sequence>
<reference evidence="1 2" key="1">
    <citation type="submission" date="2024-10" db="EMBL/GenBank/DDBJ databases">
        <authorList>
            <person name="Ratan Roy A."/>
            <person name="Morales Sandoval P.H."/>
            <person name="De Los Santos Villalobos S."/>
            <person name="Chakraborty S."/>
            <person name="Mukherjee J."/>
        </authorList>
    </citation>
    <scope>NUCLEOTIDE SEQUENCE [LARGE SCALE GENOMIC DNA]</scope>
    <source>
        <strain evidence="1 2">S1</strain>
    </source>
</reference>
<dbReference type="Proteomes" id="UP001600165">
    <property type="component" value="Unassembled WGS sequence"/>
</dbReference>
<accession>A0ABW6IBI4</accession>